<evidence type="ECO:0000256" key="3">
    <source>
        <dbReference type="ARBA" id="ARBA00022737"/>
    </source>
</evidence>
<keyword evidence="6" id="KW-0539">Nucleus</keyword>
<feature type="domain" description="C2H2-type" evidence="8">
    <location>
        <begin position="69"/>
        <end position="97"/>
    </location>
</feature>
<evidence type="ECO:0000313" key="10">
    <source>
        <dbReference type="RefSeq" id="XP_030752753.1"/>
    </source>
</evidence>
<dbReference type="SUPFAM" id="SSF57667">
    <property type="entry name" value="beta-beta-alpha zinc fingers"/>
    <property type="match status" value="2"/>
</dbReference>
<evidence type="ECO:0000256" key="1">
    <source>
        <dbReference type="ARBA" id="ARBA00004123"/>
    </source>
</evidence>
<dbReference type="KEGG" id="soy:115879872"/>
<dbReference type="FunFam" id="3.30.160.60:FF:000446">
    <property type="entry name" value="Zinc finger protein"/>
    <property type="match status" value="1"/>
</dbReference>
<comment type="subcellular location">
    <subcellularLocation>
        <location evidence="1">Nucleus</location>
    </subcellularLocation>
</comment>
<dbReference type="GO" id="GO:0001228">
    <property type="term" value="F:DNA-binding transcription activator activity, RNA polymerase II-specific"/>
    <property type="evidence" value="ECO:0007669"/>
    <property type="project" value="TreeGrafter"/>
</dbReference>
<dbReference type="InParanoid" id="A0A6J2XMI9"/>
<evidence type="ECO:0000256" key="4">
    <source>
        <dbReference type="ARBA" id="ARBA00022771"/>
    </source>
</evidence>
<evidence type="ECO:0000256" key="6">
    <source>
        <dbReference type="ARBA" id="ARBA00023242"/>
    </source>
</evidence>
<evidence type="ECO:0000256" key="7">
    <source>
        <dbReference type="PROSITE-ProRule" id="PRU00042"/>
    </source>
</evidence>
<proteinExistence type="predicted"/>
<dbReference type="AlphaFoldDB" id="A0A6J2XMI9"/>
<dbReference type="OrthoDB" id="6155966at2759"/>
<keyword evidence="3" id="KW-0677">Repeat</keyword>
<dbReference type="GO" id="GO:0008270">
    <property type="term" value="F:zinc ion binding"/>
    <property type="evidence" value="ECO:0007669"/>
    <property type="project" value="UniProtKB-KW"/>
</dbReference>
<dbReference type="GO" id="GO:0005634">
    <property type="term" value="C:nucleus"/>
    <property type="evidence" value="ECO:0007669"/>
    <property type="project" value="UniProtKB-SubCell"/>
</dbReference>
<evidence type="ECO:0000256" key="5">
    <source>
        <dbReference type="ARBA" id="ARBA00022833"/>
    </source>
</evidence>
<dbReference type="FunFam" id="3.30.160.60:FF:000065">
    <property type="entry name" value="B-cell CLL/lymphoma 6, member B"/>
    <property type="match status" value="1"/>
</dbReference>
<dbReference type="RefSeq" id="XP_030752753.1">
    <property type="nucleotide sequence ID" value="XM_030896893.1"/>
</dbReference>
<keyword evidence="2" id="KW-0479">Metal-binding</keyword>
<feature type="domain" description="C2H2-type" evidence="8">
    <location>
        <begin position="128"/>
        <end position="156"/>
    </location>
</feature>
<evidence type="ECO:0000256" key="2">
    <source>
        <dbReference type="ARBA" id="ARBA00022723"/>
    </source>
</evidence>
<name>A0A6J2XMI9_SITOR</name>
<keyword evidence="9" id="KW-1185">Reference proteome</keyword>
<dbReference type="Proteomes" id="UP000504635">
    <property type="component" value="Unplaced"/>
</dbReference>
<dbReference type="PANTHER" id="PTHR24376">
    <property type="entry name" value="ZINC FINGER PROTEIN"/>
    <property type="match status" value="1"/>
</dbReference>
<dbReference type="InterPro" id="IPR036236">
    <property type="entry name" value="Znf_C2H2_sf"/>
</dbReference>
<dbReference type="PANTHER" id="PTHR24376:SF235">
    <property type="entry name" value="C2H2-TYPE DOMAIN-CONTAINING PROTEIN"/>
    <property type="match status" value="1"/>
</dbReference>
<evidence type="ECO:0000259" key="8">
    <source>
        <dbReference type="PROSITE" id="PS50157"/>
    </source>
</evidence>
<dbReference type="InterPro" id="IPR013087">
    <property type="entry name" value="Znf_C2H2_type"/>
</dbReference>
<protein>
    <submittedName>
        <fullName evidence="10">Zinc finger protein 596-like</fullName>
    </submittedName>
</protein>
<feature type="domain" description="C2H2-type" evidence="8">
    <location>
        <begin position="39"/>
        <end position="67"/>
    </location>
</feature>
<dbReference type="GeneID" id="115879872"/>
<dbReference type="Pfam" id="PF00096">
    <property type="entry name" value="zf-C2H2"/>
    <property type="match status" value="4"/>
</dbReference>
<dbReference type="PROSITE" id="PS50157">
    <property type="entry name" value="ZINC_FINGER_C2H2_2"/>
    <property type="match status" value="5"/>
</dbReference>
<keyword evidence="4 7" id="KW-0863">Zinc-finger</keyword>
<reference evidence="10" key="1">
    <citation type="submission" date="2025-08" db="UniProtKB">
        <authorList>
            <consortium name="RefSeq"/>
        </authorList>
    </citation>
    <scope>IDENTIFICATION</scope>
    <source>
        <tissue evidence="10">Gonads</tissue>
    </source>
</reference>
<organism evidence="9 10">
    <name type="scientific">Sitophilus oryzae</name>
    <name type="common">Rice weevil</name>
    <name type="synonym">Curculio oryzae</name>
    <dbReference type="NCBI Taxonomy" id="7048"/>
    <lineage>
        <taxon>Eukaryota</taxon>
        <taxon>Metazoa</taxon>
        <taxon>Ecdysozoa</taxon>
        <taxon>Arthropoda</taxon>
        <taxon>Hexapoda</taxon>
        <taxon>Insecta</taxon>
        <taxon>Pterygota</taxon>
        <taxon>Neoptera</taxon>
        <taxon>Endopterygota</taxon>
        <taxon>Coleoptera</taxon>
        <taxon>Polyphaga</taxon>
        <taxon>Cucujiformia</taxon>
        <taxon>Curculionidae</taxon>
        <taxon>Dryophthorinae</taxon>
        <taxon>Sitophilus</taxon>
    </lineage>
</organism>
<sequence>MHLRLHENRAYQCRICDKNFRSSTLATDHEKFHRNQTSKQCEICGKAFFTAASLNQHQREIHFNDVDRHDCKLCGKHYGSAGGLKWHNLHHHNDSREDLYVSCDICGKRIHRDRIRSHEKLHKGVKPYICEICDRKYTDKKRLREHMNLTHKKTGEQGFVCRECGSSFDNWTSLKDHEMEHTSKLDFM</sequence>
<dbReference type="GO" id="GO:0000978">
    <property type="term" value="F:RNA polymerase II cis-regulatory region sequence-specific DNA binding"/>
    <property type="evidence" value="ECO:0007669"/>
    <property type="project" value="TreeGrafter"/>
</dbReference>
<dbReference type="SMART" id="SM00355">
    <property type="entry name" value="ZnF_C2H2"/>
    <property type="match status" value="6"/>
</dbReference>
<gene>
    <name evidence="10" type="primary">LOC115879872</name>
</gene>
<feature type="domain" description="C2H2-type" evidence="8">
    <location>
        <begin position="159"/>
        <end position="186"/>
    </location>
</feature>
<dbReference type="Gene3D" id="3.30.160.60">
    <property type="entry name" value="Classic Zinc Finger"/>
    <property type="match status" value="4"/>
</dbReference>
<keyword evidence="5" id="KW-0862">Zinc</keyword>
<accession>A0A6J2XMI9</accession>
<dbReference type="PROSITE" id="PS00028">
    <property type="entry name" value="ZINC_FINGER_C2H2_1"/>
    <property type="match status" value="5"/>
</dbReference>
<feature type="domain" description="C2H2-type" evidence="8">
    <location>
        <begin position="11"/>
        <end position="38"/>
    </location>
</feature>
<evidence type="ECO:0000313" key="9">
    <source>
        <dbReference type="Proteomes" id="UP000504635"/>
    </source>
</evidence>